<keyword evidence="3" id="KW-1185">Reference proteome</keyword>
<keyword evidence="1" id="KW-0175">Coiled coil</keyword>
<sequence length="100" mass="11836">AWAEAQLKARVEQEKERRLESLHQLYVEEKKQKMEEMDKRRQELKKEQQQVEQRLHGLLVLEGKATDIVGEYQPSLIGNLSEIVMHSALFYHPKPDLVKQ</sequence>
<protein>
    <submittedName>
        <fullName evidence="2">Uncharacterized protein</fullName>
    </submittedName>
</protein>
<evidence type="ECO:0000313" key="2">
    <source>
        <dbReference type="EMBL" id="VDK66901.1"/>
    </source>
</evidence>
<dbReference type="OrthoDB" id="5849430at2759"/>
<name>A0A3P6TRD8_CYLGO</name>
<evidence type="ECO:0000313" key="3">
    <source>
        <dbReference type="Proteomes" id="UP000271889"/>
    </source>
</evidence>
<feature type="non-terminal residue" evidence="2">
    <location>
        <position position="1"/>
    </location>
</feature>
<dbReference type="Proteomes" id="UP000271889">
    <property type="component" value="Unassembled WGS sequence"/>
</dbReference>
<dbReference type="AlphaFoldDB" id="A0A3P6TRD8"/>
<gene>
    <name evidence="2" type="ORF">CGOC_LOCUS6252</name>
</gene>
<proteinExistence type="predicted"/>
<dbReference type="EMBL" id="UYRV01020066">
    <property type="protein sequence ID" value="VDK66901.1"/>
    <property type="molecule type" value="Genomic_DNA"/>
</dbReference>
<feature type="coiled-coil region" evidence="1">
    <location>
        <begin position="12"/>
        <end position="61"/>
    </location>
</feature>
<organism evidence="2 3">
    <name type="scientific">Cylicostephanus goldi</name>
    <name type="common">Nematode worm</name>
    <dbReference type="NCBI Taxonomy" id="71465"/>
    <lineage>
        <taxon>Eukaryota</taxon>
        <taxon>Metazoa</taxon>
        <taxon>Ecdysozoa</taxon>
        <taxon>Nematoda</taxon>
        <taxon>Chromadorea</taxon>
        <taxon>Rhabditida</taxon>
        <taxon>Rhabditina</taxon>
        <taxon>Rhabditomorpha</taxon>
        <taxon>Strongyloidea</taxon>
        <taxon>Strongylidae</taxon>
        <taxon>Cylicostephanus</taxon>
    </lineage>
</organism>
<evidence type="ECO:0000256" key="1">
    <source>
        <dbReference type="SAM" id="Coils"/>
    </source>
</evidence>
<accession>A0A3P6TRD8</accession>
<reference evidence="2 3" key="1">
    <citation type="submission" date="2018-11" db="EMBL/GenBank/DDBJ databases">
        <authorList>
            <consortium name="Pathogen Informatics"/>
        </authorList>
    </citation>
    <scope>NUCLEOTIDE SEQUENCE [LARGE SCALE GENOMIC DNA]</scope>
</reference>